<dbReference type="Pfam" id="PF05930">
    <property type="entry name" value="Phage_AlpA"/>
    <property type="match status" value="1"/>
</dbReference>
<proteinExistence type="predicted"/>
<accession>A0A1S6KQT0</accession>
<geneLocation type="plasmid" evidence="1">
    <name>pLec-476cz</name>
</geneLocation>
<dbReference type="AlphaFoldDB" id="A0A1S6KQT0"/>
<dbReference type="EMBL" id="KY320277">
    <property type="protein sequence ID" value="AQT23708.1"/>
    <property type="molecule type" value="Genomic_DNA"/>
</dbReference>
<dbReference type="InterPro" id="IPR010260">
    <property type="entry name" value="AlpA"/>
</dbReference>
<protein>
    <submittedName>
        <fullName evidence="1">AlpA</fullName>
    </submittedName>
</protein>
<name>A0A1S6KQT0_9ENTR</name>
<sequence>MKSTFNYPTPQERLQVLRNYGEPHDRLVREKERQCITSISRSTAWKLEQVGQFPLRKSIGLKSCGWLLSDLLCWINER</sequence>
<keyword evidence="1" id="KW-0614">Plasmid</keyword>
<organism evidence="1">
    <name type="scientific">Leclercia adecarboxylata</name>
    <dbReference type="NCBI Taxonomy" id="83655"/>
    <lineage>
        <taxon>Bacteria</taxon>
        <taxon>Pseudomonadati</taxon>
        <taxon>Pseudomonadota</taxon>
        <taxon>Gammaproteobacteria</taxon>
        <taxon>Enterobacterales</taxon>
        <taxon>Enterobacteriaceae</taxon>
        <taxon>Leclercia</taxon>
    </lineage>
</organism>
<evidence type="ECO:0000313" key="1">
    <source>
        <dbReference type="EMBL" id="AQT23708.1"/>
    </source>
</evidence>
<dbReference type="RefSeq" id="WP_015063060.1">
    <property type="nucleotide sequence ID" value="NZ_KY320277.1"/>
</dbReference>
<reference evidence="1" key="1">
    <citation type="submission" date="2016-12" db="EMBL/GenBank/DDBJ databases">
        <title>Complete nucleotide sequences of two VIM-1-encoding plasmids from Klebsiella pneumoniae and Leclercia adecarboxylata isolates of Czech origin.</title>
        <authorList>
            <person name="Papagiannitsis C."/>
            <person name="Papousek I."/>
            <person name="Hrabak J."/>
            <person name="Dolejska M."/>
        </authorList>
    </citation>
    <scope>NUCLEOTIDE SEQUENCE</scope>
    <source>
        <plasmid evidence="1">pLec-476cz</plasmid>
    </source>
</reference>